<evidence type="ECO:0000256" key="11">
    <source>
        <dbReference type="ARBA" id="ARBA00022840"/>
    </source>
</evidence>
<keyword evidence="13" id="KW-1133">Transmembrane helix</keyword>
<dbReference type="Pfam" id="PF17862">
    <property type="entry name" value="AAA_lid_3"/>
    <property type="match status" value="1"/>
</dbReference>
<feature type="domain" description="AAA+ ATPase" evidence="19">
    <location>
        <begin position="138"/>
        <end position="277"/>
    </location>
</feature>
<dbReference type="GO" id="GO:0006508">
    <property type="term" value="P:proteolysis"/>
    <property type="evidence" value="ECO:0007669"/>
    <property type="project" value="UniProtKB-KW"/>
</dbReference>
<evidence type="ECO:0000256" key="3">
    <source>
        <dbReference type="ARBA" id="ARBA00010044"/>
    </source>
</evidence>
<comment type="subcellular location">
    <subcellularLocation>
        <location evidence="2">Membrane</location>
        <topology evidence="2">Multi-pass membrane protein</topology>
    </subcellularLocation>
</comment>
<evidence type="ECO:0000256" key="5">
    <source>
        <dbReference type="ARBA" id="ARBA00022670"/>
    </source>
</evidence>
<evidence type="ECO:0000256" key="1">
    <source>
        <dbReference type="ARBA" id="ARBA00001947"/>
    </source>
</evidence>
<feature type="region of interest" description="Disordered" evidence="17">
    <location>
        <begin position="22"/>
        <end position="83"/>
    </location>
</feature>
<keyword evidence="8 16" id="KW-0547">Nucleotide-binding</keyword>
<dbReference type="Proteomes" id="UP001626550">
    <property type="component" value="Unassembled WGS sequence"/>
</dbReference>
<keyword evidence="21" id="KW-1185">Reference proteome</keyword>
<keyword evidence="10" id="KW-0862">Zinc</keyword>
<evidence type="ECO:0000256" key="13">
    <source>
        <dbReference type="ARBA" id="ARBA00022989"/>
    </source>
</evidence>
<feature type="compositionally biased region" description="Basic and acidic residues" evidence="17">
    <location>
        <begin position="69"/>
        <end position="81"/>
    </location>
</feature>
<keyword evidence="6" id="KW-0812">Transmembrane</keyword>
<dbReference type="InterPro" id="IPR000642">
    <property type="entry name" value="Peptidase_M41"/>
</dbReference>
<keyword evidence="14" id="KW-0482">Metalloprotease</keyword>
<dbReference type="AlphaFoldDB" id="A0ABD2QAL1"/>
<proteinExistence type="inferred from homology"/>
<dbReference type="CDD" id="cd19501">
    <property type="entry name" value="RecA-like_FtsH"/>
    <property type="match status" value="1"/>
</dbReference>
<evidence type="ECO:0000256" key="15">
    <source>
        <dbReference type="ARBA" id="ARBA00023136"/>
    </source>
</evidence>
<evidence type="ECO:0000256" key="7">
    <source>
        <dbReference type="ARBA" id="ARBA00022723"/>
    </source>
</evidence>
<dbReference type="PANTHER" id="PTHR43655">
    <property type="entry name" value="ATP-DEPENDENT PROTEASE"/>
    <property type="match status" value="1"/>
</dbReference>
<evidence type="ECO:0000256" key="16">
    <source>
        <dbReference type="RuleBase" id="RU003651"/>
    </source>
</evidence>
<dbReference type="Gene3D" id="1.20.58.760">
    <property type="entry name" value="Peptidase M41"/>
    <property type="match status" value="1"/>
</dbReference>
<evidence type="ECO:0000256" key="10">
    <source>
        <dbReference type="ARBA" id="ARBA00022833"/>
    </source>
</evidence>
<evidence type="ECO:0000256" key="6">
    <source>
        <dbReference type="ARBA" id="ARBA00022692"/>
    </source>
</evidence>
<dbReference type="GO" id="GO:0008237">
    <property type="term" value="F:metallopeptidase activity"/>
    <property type="evidence" value="ECO:0007669"/>
    <property type="project" value="UniProtKB-KW"/>
</dbReference>
<dbReference type="GO" id="GO:0005524">
    <property type="term" value="F:ATP binding"/>
    <property type="evidence" value="ECO:0007669"/>
    <property type="project" value="UniProtKB-KW"/>
</dbReference>
<dbReference type="PROSITE" id="PS00674">
    <property type="entry name" value="AAA"/>
    <property type="match status" value="1"/>
</dbReference>
<gene>
    <name evidence="20" type="primary">SPG7</name>
    <name evidence="20" type="ORF">Ciccas_004764</name>
</gene>
<organism evidence="20 21">
    <name type="scientific">Cichlidogyrus casuarinus</name>
    <dbReference type="NCBI Taxonomy" id="1844966"/>
    <lineage>
        <taxon>Eukaryota</taxon>
        <taxon>Metazoa</taxon>
        <taxon>Spiralia</taxon>
        <taxon>Lophotrochozoa</taxon>
        <taxon>Platyhelminthes</taxon>
        <taxon>Monogenea</taxon>
        <taxon>Monopisthocotylea</taxon>
        <taxon>Dactylogyridea</taxon>
        <taxon>Ancyrocephalidae</taxon>
        <taxon>Cichlidogyrus</taxon>
    </lineage>
</organism>
<evidence type="ECO:0000259" key="19">
    <source>
        <dbReference type="SMART" id="SM00382"/>
    </source>
</evidence>
<keyword evidence="15" id="KW-0472">Membrane</keyword>
<dbReference type="PANTHER" id="PTHR43655:SF8">
    <property type="entry name" value="PARAPLEGIN"/>
    <property type="match status" value="1"/>
</dbReference>
<evidence type="ECO:0000313" key="20">
    <source>
        <dbReference type="EMBL" id="KAL3316590.1"/>
    </source>
</evidence>
<dbReference type="SUPFAM" id="SSF140990">
    <property type="entry name" value="FtsH protease domain-like"/>
    <property type="match status" value="1"/>
</dbReference>
<comment type="similarity">
    <text evidence="16">Belongs to the AAA ATPase family.</text>
</comment>
<dbReference type="GO" id="GO:0016020">
    <property type="term" value="C:membrane"/>
    <property type="evidence" value="ECO:0007669"/>
    <property type="project" value="UniProtKB-SubCell"/>
</dbReference>
<keyword evidence="5" id="KW-0645">Protease</keyword>
<keyword evidence="11 16" id="KW-0067">ATP-binding</keyword>
<dbReference type="Gene3D" id="3.40.50.300">
    <property type="entry name" value="P-loop containing nucleotide triphosphate hydrolases"/>
    <property type="match status" value="1"/>
</dbReference>
<evidence type="ECO:0000256" key="18">
    <source>
        <dbReference type="SAM" id="SignalP"/>
    </source>
</evidence>
<dbReference type="EMBL" id="JBJKFK010000516">
    <property type="protein sequence ID" value="KAL3316590.1"/>
    <property type="molecule type" value="Genomic_DNA"/>
</dbReference>
<accession>A0ABD2QAL1</accession>
<dbReference type="InterPro" id="IPR037219">
    <property type="entry name" value="Peptidase_M41-like"/>
</dbReference>
<evidence type="ECO:0000256" key="17">
    <source>
        <dbReference type="SAM" id="MobiDB-lite"/>
    </source>
</evidence>
<sequence>MYVTGLMVFLIALALYMDRRSGPPPKLTKEQIERLKPRMPRARPGGYIPPYAKQDRVSSKPAPDTAPTNDDKIPSSKKGDAKPFPFSFDPFGEKEFEPTKTDLTFKDVVGLHASKAEVMEFVSYLKSPGKFQNLGAKLPKGALLLGPPGCGKTLLVKALSNEAGVPFYSMAGSEFVEVIGGLGAQRIRKLFKKAREDSPAIIFIDEIDSVGRRRITKANKNNSEMEQTLNQLLVEMDGMDTTSGVIVFAATNRADLLDSALLRAGRFDRHVYIDLPNLSERKELFNMYLKKIMLAKEVDFGNLVQHLANITPRMSGADVARLCNEAALITTRRNDYLEGVKEKDFEVAFERIIAGSEKSSNPLSVQERKVSAAQEAGRTLVAWFTPAAKVRPTKASILPRTFEGGTTLGGFTHLIEEDRYILTTEEIEAKMQILLAGRAAEQLIFNHVSDASAQYLKRATDLAYKQVKNWGMSQKVGNLSFEEPEMGVKPYSKATENMIEMEVTRLVAESFHKSIDLLRLHKNILDALIEALMEKDVLNKKELESILPNHIH</sequence>
<keyword evidence="7" id="KW-0479">Metal-binding</keyword>
<protein>
    <submittedName>
        <fullName evidence="20">Paraplegin</fullName>
    </submittedName>
</protein>
<dbReference type="InterPro" id="IPR003960">
    <property type="entry name" value="ATPase_AAA_CS"/>
</dbReference>
<name>A0ABD2QAL1_9PLAT</name>
<dbReference type="Pfam" id="PF00004">
    <property type="entry name" value="AAA"/>
    <property type="match status" value="1"/>
</dbReference>
<dbReference type="SUPFAM" id="SSF52540">
    <property type="entry name" value="P-loop containing nucleoside triphosphate hydrolases"/>
    <property type="match status" value="1"/>
</dbReference>
<keyword evidence="9" id="KW-0378">Hydrolase</keyword>
<dbReference type="Pfam" id="PF01434">
    <property type="entry name" value="Peptidase_M41"/>
    <property type="match status" value="1"/>
</dbReference>
<feature type="chain" id="PRO_5044757945" evidence="18">
    <location>
        <begin position="22"/>
        <end position="552"/>
    </location>
</feature>
<comment type="similarity">
    <text evidence="4">In the N-terminal section; belongs to the AAA ATPase family.</text>
</comment>
<keyword evidence="18" id="KW-0732">Signal</keyword>
<dbReference type="SMART" id="SM00382">
    <property type="entry name" value="AAA"/>
    <property type="match status" value="1"/>
</dbReference>
<dbReference type="InterPro" id="IPR050928">
    <property type="entry name" value="ATP-dep_Zn_Metalloprotease"/>
</dbReference>
<feature type="compositionally biased region" description="Basic and acidic residues" evidence="17">
    <location>
        <begin position="22"/>
        <end position="36"/>
    </location>
</feature>
<evidence type="ECO:0000313" key="21">
    <source>
        <dbReference type="Proteomes" id="UP001626550"/>
    </source>
</evidence>
<evidence type="ECO:0000256" key="9">
    <source>
        <dbReference type="ARBA" id="ARBA00022801"/>
    </source>
</evidence>
<dbReference type="Gene3D" id="1.10.8.60">
    <property type="match status" value="1"/>
</dbReference>
<evidence type="ECO:0000256" key="4">
    <source>
        <dbReference type="ARBA" id="ARBA00010550"/>
    </source>
</evidence>
<reference evidence="20 21" key="1">
    <citation type="submission" date="2024-11" db="EMBL/GenBank/DDBJ databases">
        <title>Adaptive evolution of stress response genes in parasites aligns with host niche diversity.</title>
        <authorList>
            <person name="Hahn C."/>
            <person name="Resl P."/>
        </authorList>
    </citation>
    <scope>NUCLEOTIDE SEQUENCE [LARGE SCALE GENOMIC DNA]</scope>
    <source>
        <strain evidence="20">EGGRZ-B1_66</strain>
        <tissue evidence="20">Body</tissue>
    </source>
</reference>
<evidence type="ECO:0000256" key="14">
    <source>
        <dbReference type="ARBA" id="ARBA00023049"/>
    </source>
</evidence>
<comment type="cofactor">
    <cofactor evidence="1">
        <name>Zn(2+)</name>
        <dbReference type="ChEBI" id="CHEBI:29105"/>
    </cofactor>
</comment>
<dbReference type="FunFam" id="3.40.50.300:FF:000277">
    <property type="entry name" value="ATP-dependent zinc metalloprotease FtsH"/>
    <property type="match status" value="1"/>
</dbReference>
<evidence type="ECO:0000256" key="12">
    <source>
        <dbReference type="ARBA" id="ARBA00022946"/>
    </source>
</evidence>
<dbReference type="InterPro" id="IPR003593">
    <property type="entry name" value="AAA+_ATPase"/>
</dbReference>
<dbReference type="GO" id="GO:0046872">
    <property type="term" value="F:metal ion binding"/>
    <property type="evidence" value="ECO:0007669"/>
    <property type="project" value="UniProtKB-KW"/>
</dbReference>
<dbReference type="InterPro" id="IPR003959">
    <property type="entry name" value="ATPase_AAA_core"/>
</dbReference>
<feature type="signal peptide" evidence="18">
    <location>
        <begin position="1"/>
        <end position="21"/>
    </location>
</feature>
<dbReference type="InterPro" id="IPR041569">
    <property type="entry name" value="AAA_lid_3"/>
</dbReference>
<evidence type="ECO:0000256" key="2">
    <source>
        <dbReference type="ARBA" id="ARBA00004141"/>
    </source>
</evidence>
<keyword evidence="12" id="KW-0809">Transit peptide</keyword>
<dbReference type="InterPro" id="IPR027417">
    <property type="entry name" value="P-loop_NTPase"/>
</dbReference>
<comment type="caution">
    <text evidence="20">The sequence shown here is derived from an EMBL/GenBank/DDBJ whole genome shotgun (WGS) entry which is preliminary data.</text>
</comment>
<evidence type="ECO:0000256" key="8">
    <source>
        <dbReference type="ARBA" id="ARBA00022741"/>
    </source>
</evidence>
<comment type="similarity">
    <text evidence="3">In the C-terminal section; belongs to the peptidase M41 family.</text>
</comment>